<feature type="transmembrane region" description="Helical" evidence="1">
    <location>
        <begin position="56"/>
        <end position="79"/>
    </location>
</feature>
<evidence type="ECO:0000256" key="1">
    <source>
        <dbReference type="SAM" id="Phobius"/>
    </source>
</evidence>
<accession>A0ABU7RV00</accession>
<keyword evidence="1" id="KW-0812">Transmembrane</keyword>
<comment type="caution">
    <text evidence="2">The sequence shown here is derived from an EMBL/GenBank/DDBJ whole genome shotgun (WGS) entry which is preliminary data.</text>
</comment>
<protein>
    <recommendedName>
        <fullName evidence="4">Integral membrane protein</fullName>
    </recommendedName>
</protein>
<feature type="transmembrane region" description="Helical" evidence="1">
    <location>
        <begin position="145"/>
        <end position="165"/>
    </location>
</feature>
<evidence type="ECO:0000313" key="2">
    <source>
        <dbReference type="EMBL" id="MEE6260320.1"/>
    </source>
</evidence>
<dbReference type="EMBL" id="JAZGQK010000013">
    <property type="protein sequence ID" value="MEE6260320.1"/>
    <property type="molecule type" value="Genomic_DNA"/>
</dbReference>
<proteinExistence type="predicted"/>
<dbReference type="Proteomes" id="UP001332243">
    <property type="component" value="Unassembled WGS sequence"/>
</dbReference>
<evidence type="ECO:0000313" key="3">
    <source>
        <dbReference type="Proteomes" id="UP001332243"/>
    </source>
</evidence>
<sequence length="311" mass="33654">MTGQGDTAERRRAEPPGAVRVDRLVRLARGVLYSLIPAELLLLVLLLSGVPLPGPLVVVAEFLVATALGVELLAGYRLFRDARRAGTSRRAALWTVYDRLLPEPVRRIMSFDVKNLVSLALWVSGRRHGVPRGGTAVPYTGAQTGMTTVLLIVMVIELVAVEILLRGLGAPVALRTLLVVVEAYGILTVLAVVAAIVTRPHVITPDEVRIRYGAFFDLRVPRHLVGEARRIRRYDESGTIRVTGEQLAVAVGAQTNLLLELTAPMTAVRPLGRRAEVRTVRFFADDPAAALAALGSHLAGDTRADVGERTH</sequence>
<name>A0ABU7RV00_9ACTN</name>
<evidence type="ECO:0008006" key="4">
    <source>
        <dbReference type="Google" id="ProtNLM"/>
    </source>
</evidence>
<feature type="transmembrane region" description="Helical" evidence="1">
    <location>
        <begin position="177"/>
        <end position="197"/>
    </location>
</feature>
<organism evidence="2 3">
    <name type="scientific">Plantactinospora sonchi</name>
    <dbReference type="NCBI Taxonomy" id="1544735"/>
    <lineage>
        <taxon>Bacteria</taxon>
        <taxon>Bacillati</taxon>
        <taxon>Actinomycetota</taxon>
        <taxon>Actinomycetes</taxon>
        <taxon>Micromonosporales</taxon>
        <taxon>Micromonosporaceae</taxon>
        <taxon>Plantactinospora</taxon>
    </lineage>
</organism>
<keyword evidence="3" id="KW-1185">Reference proteome</keyword>
<reference evidence="2 3" key="1">
    <citation type="submission" date="2024-01" db="EMBL/GenBank/DDBJ databases">
        <title>Genome insights into Plantactinospora sonchi sp. nov.</title>
        <authorList>
            <person name="Wang L."/>
        </authorList>
    </citation>
    <scope>NUCLEOTIDE SEQUENCE [LARGE SCALE GENOMIC DNA]</scope>
    <source>
        <strain evidence="2 3">NEAU-QY2</strain>
    </source>
</reference>
<gene>
    <name evidence="2" type="ORF">V1633_17680</name>
</gene>
<feature type="transmembrane region" description="Helical" evidence="1">
    <location>
        <begin position="30"/>
        <end position="50"/>
    </location>
</feature>
<dbReference type="RefSeq" id="WP_331215436.1">
    <property type="nucleotide sequence ID" value="NZ_JAZGQK010000013.1"/>
</dbReference>
<keyword evidence="1" id="KW-0472">Membrane</keyword>
<keyword evidence="1" id="KW-1133">Transmembrane helix</keyword>